<dbReference type="Gene3D" id="1.10.238.160">
    <property type="match status" value="1"/>
</dbReference>
<dbReference type="Pfam" id="PF05930">
    <property type="entry name" value="Phage_AlpA"/>
    <property type="match status" value="1"/>
</dbReference>
<name>D2QCK8_SPILD</name>
<dbReference type="Proteomes" id="UP000002028">
    <property type="component" value="Chromosome"/>
</dbReference>
<accession>D2QCK8</accession>
<dbReference type="eggNOG" id="COG3311">
    <property type="taxonomic scope" value="Bacteria"/>
</dbReference>
<reference evidence="1 2" key="1">
    <citation type="journal article" date="2010" name="Stand. Genomic Sci.">
        <title>Complete genome sequence of Spirosoma linguale type strain (1).</title>
        <authorList>
            <person name="Lail K."/>
            <person name="Sikorski J."/>
            <person name="Saunders E."/>
            <person name="Lapidus A."/>
            <person name="Glavina Del Rio T."/>
            <person name="Copeland A."/>
            <person name="Tice H."/>
            <person name="Cheng J.-F."/>
            <person name="Lucas S."/>
            <person name="Nolan M."/>
            <person name="Bruce D."/>
            <person name="Goodwin L."/>
            <person name="Pitluck S."/>
            <person name="Ivanova N."/>
            <person name="Mavromatis K."/>
            <person name="Ovchinnikova G."/>
            <person name="Pati A."/>
            <person name="Chen A."/>
            <person name="Palaniappan K."/>
            <person name="Land M."/>
            <person name="Hauser L."/>
            <person name="Chang Y.-J."/>
            <person name="Jeffries C.D."/>
            <person name="Chain P."/>
            <person name="Brettin T."/>
            <person name="Detter J.C."/>
            <person name="Schuetze A."/>
            <person name="Rohde M."/>
            <person name="Tindall B.J."/>
            <person name="Goeker M."/>
            <person name="Bristow J."/>
            <person name="Eisen J.A."/>
            <person name="Markowitz V."/>
            <person name="Hugenholtz P."/>
            <person name="Kyrpides N.C."/>
            <person name="Klenk H.-P."/>
            <person name="Chen F."/>
        </authorList>
    </citation>
    <scope>NUCLEOTIDE SEQUENCE [LARGE SCALE GENOMIC DNA]</scope>
    <source>
        <strain evidence="2">ATCC 33905 / DSM 74 / LMG 10896 / Claus 1</strain>
    </source>
</reference>
<gene>
    <name evidence="1" type="ordered locus">Slin_1968</name>
</gene>
<proteinExistence type="predicted"/>
<organism evidence="1 2">
    <name type="scientific">Spirosoma linguale (strain ATCC 33905 / DSM 74 / LMG 10896 / Claus 1)</name>
    <dbReference type="NCBI Taxonomy" id="504472"/>
    <lineage>
        <taxon>Bacteria</taxon>
        <taxon>Pseudomonadati</taxon>
        <taxon>Bacteroidota</taxon>
        <taxon>Cytophagia</taxon>
        <taxon>Cytophagales</taxon>
        <taxon>Cytophagaceae</taxon>
        <taxon>Spirosoma</taxon>
    </lineage>
</organism>
<dbReference type="InterPro" id="IPR010260">
    <property type="entry name" value="AlpA"/>
</dbReference>
<sequence length="72" mass="8420">MEDTPFIHLQNTGFIRLNQILKIIPVSRSTWWHGCKTGRFPQPYKLSPRVTAWKASDIQDCMANFKQSGWLK</sequence>
<dbReference type="HOGENOM" id="CLU_140176_15_3_10"/>
<dbReference type="STRING" id="504472.Slin_1968"/>
<dbReference type="AlphaFoldDB" id="D2QCK8"/>
<dbReference type="KEGG" id="sli:Slin_1968"/>
<evidence type="ECO:0000313" key="1">
    <source>
        <dbReference type="EMBL" id="ADB38013.1"/>
    </source>
</evidence>
<dbReference type="EMBL" id="CP001769">
    <property type="protein sequence ID" value="ADB38013.1"/>
    <property type="molecule type" value="Genomic_DNA"/>
</dbReference>
<keyword evidence="2" id="KW-1185">Reference proteome</keyword>
<evidence type="ECO:0000313" key="2">
    <source>
        <dbReference type="Proteomes" id="UP000002028"/>
    </source>
</evidence>
<protein>
    <submittedName>
        <fullName evidence="1">Phage transcriptional regulator, AlpA</fullName>
    </submittedName>
</protein>
<dbReference type="RefSeq" id="WP_012926562.1">
    <property type="nucleotide sequence ID" value="NC_013730.1"/>
</dbReference>